<evidence type="ECO:0000313" key="1">
    <source>
        <dbReference type="EMBL" id="EPJ42675.1"/>
    </source>
</evidence>
<proteinExistence type="predicted"/>
<comment type="caution">
    <text evidence="1">The sequence shown here is derived from an EMBL/GenBank/DDBJ whole genome shotgun (WGS) entry which is preliminary data.</text>
</comment>
<evidence type="ECO:0008006" key="3">
    <source>
        <dbReference type="Google" id="ProtNLM"/>
    </source>
</evidence>
<dbReference type="Proteomes" id="UP000015001">
    <property type="component" value="Unassembled WGS sequence"/>
</dbReference>
<reference evidence="1 2" key="1">
    <citation type="submission" date="2013-02" db="EMBL/GenBank/DDBJ databases">
        <title>Draft Genome Sequence of Streptomyces afghaniensis, Which Produces Compounds of the Julimycin B-Complex.</title>
        <authorList>
            <person name="Gruening B.A."/>
            <person name="Praeg A."/>
            <person name="Erxleben A."/>
            <person name="Guenther S."/>
            <person name="Fiedler H.-P."/>
            <person name="Goodfellow M."/>
            <person name="Mueller M."/>
        </authorList>
    </citation>
    <scope>NUCLEOTIDE SEQUENCE [LARGE SCALE GENOMIC DNA]</scope>
    <source>
        <strain evidence="1 2">772</strain>
    </source>
</reference>
<dbReference type="EMBL" id="AOPY01001102">
    <property type="protein sequence ID" value="EPJ42675.1"/>
    <property type="molecule type" value="Genomic_DNA"/>
</dbReference>
<accession>S4N1K7</accession>
<keyword evidence="2" id="KW-1185">Reference proteome</keyword>
<evidence type="ECO:0000313" key="2">
    <source>
        <dbReference type="Proteomes" id="UP000015001"/>
    </source>
</evidence>
<protein>
    <recommendedName>
        <fullName evidence="3">Transposase IS4-like domain-containing protein</fullName>
    </recommendedName>
</protein>
<dbReference type="AlphaFoldDB" id="S4N1K7"/>
<organism evidence="1 2">
    <name type="scientific">Streptomyces afghaniensis 772</name>
    <dbReference type="NCBI Taxonomy" id="1283301"/>
    <lineage>
        <taxon>Bacteria</taxon>
        <taxon>Bacillati</taxon>
        <taxon>Actinomycetota</taxon>
        <taxon>Actinomycetes</taxon>
        <taxon>Kitasatosporales</taxon>
        <taxon>Streptomycetaceae</taxon>
        <taxon>Streptomyces</taxon>
    </lineage>
</organism>
<gene>
    <name evidence="1" type="ORF">STAFG_0276</name>
</gene>
<dbReference type="HOGENOM" id="CLU_3398655_0_0_11"/>
<name>S4N1K7_9ACTN</name>
<sequence length="31" mass="3376">MDRGKAGSKHHLIVEAHGVPLAAITTRRQPQ</sequence>